<evidence type="ECO:0000256" key="1">
    <source>
        <dbReference type="SAM" id="MobiDB-lite"/>
    </source>
</evidence>
<evidence type="ECO:0000313" key="3">
    <source>
        <dbReference type="Proteomes" id="UP000199077"/>
    </source>
</evidence>
<dbReference type="STRING" id="443156.SAMN04489867_0735"/>
<evidence type="ECO:0008006" key="4">
    <source>
        <dbReference type="Google" id="ProtNLM"/>
    </source>
</evidence>
<proteinExistence type="predicted"/>
<dbReference type="EMBL" id="LT629711">
    <property type="protein sequence ID" value="SDO84489.1"/>
    <property type="molecule type" value="Genomic_DNA"/>
</dbReference>
<keyword evidence="3" id="KW-1185">Reference proteome</keyword>
<evidence type="ECO:0000313" key="2">
    <source>
        <dbReference type="EMBL" id="SDO84489.1"/>
    </source>
</evidence>
<protein>
    <recommendedName>
        <fullName evidence="4">Polyketide cyclase / dehydrase and lipid transport</fullName>
    </recommendedName>
</protein>
<sequence length="155" mass="16577">MRNTGLVRDRRIDIVDETFIRARPEVVRATFDDRTWTSQVWPHLAAAVQRDRGVKGVRWAVTGQVMGEMEVWLEPFRDGVVVHHYVRGTRGPHAPRDVAIRHTLRWKKAVHALKDRLEGGAGGPSPDGAGGPSPGDAGGPSPGGAGGPSPGGAAL</sequence>
<accession>A0A1H0MVJ6</accession>
<feature type="region of interest" description="Disordered" evidence="1">
    <location>
        <begin position="116"/>
        <end position="155"/>
    </location>
</feature>
<organism evidence="2 3">
    <name type="scientific">Pedococcus dokdonensis</name>
    <dbReference type="NCBI Taxonomy" id="443156"/>
    <lineage>
        <taxon>Bacteria</taxon>
        <taxon>Bacillati</taxon>
        <taxon>Actinomycetota</taxon>
        <taxon>Actinomycetes</taxon>
        <taxon>Micrococcales</taxon>
        <taxon>Intrasporangiaceae</taxon>
        <taxon>Pedococcus</taxon>
    </lineage>
</organism>
<dbReference type="Proteomes" id="UP000199077">
    <property type="component" value="Chromosome I"/>
</dbReference>
<feature type="compositionally biased region" description="Gly residues" evidence="1">
    <location>
        <begin position="119"/>
        <end position="155"/>
    </location>
</feature>
<dbReference type="AlphaFoldDB" id="A0A1H0MVJ6"/>
<name>A0A1H0MVJ6_9MICO</name>
<gene>
    <name evidence="2" type="ORF">SAMN04489867_0735</name>
</gene>
<reference evidence="3" key="1">
    <citation type="submission" date="2016-10" db="EMBL/GenBank/DDBJ databases">
        <authorList>
            <person name="Varghese N."/>
            <person name="Submissions S."/>
        </authorList>
    </citation>
    <scope>NUCLEOTIDE SEQUENCE [LARGE SCALE GENOMIC DNA]</scope>
    <source>
        <strain evidence="3">DSM 22329</strain>
    </source>
</reference>